<accession>A0A0N4XCX8</accession>
<name>A0A0N4XCX8_NIPBR</name>
<sequence length="73" mass="8173">MCGFKKTAPLRQAIVLYKLISNEIHLHSPCAYDPTDEHGGGLKVQATQQAQETQVQKARKERPHATYPNTQEA</sequence>
<evidence type="ECO:0000313" key="4">
    <source>
        <dbReference type="WBParaSite" id="NBR_0000033401-mRNA-1"/>
    </source>
</evidence>
<dbReference type="EMBL" id="UYSL01000120">
    <property type="protein sequence ID" value="VDL62828.1"/>
    <property type="molecule type" value="Genomic_DNA"/>
</dbReference>
<protein>
    <submittedName>
        <fullName evidence="2 4">Uncharacterized protein</fullName>
    </submittedName>
</protein>
<dbReference type="WBParaSite" id="NBR_0000033401-mRNA-1">
    <property type="protein sequence ID" value="NBR_0000033401-mRNA-1"/>
    <property type="gene ID" value="NBR_0000033401"/>
</dbReference>
<organism evidence="4">
    <name type="scientific">Nippostrongylus brasiliensis</name>
    <name type="common">Rat hookworm</name>
    <dbReference type="NCBI Taxonomy" id="27835"/>
    <lineage>
        <taxon>Eukaryota</taxon>
        <taxon>Metazoa</taxon>
        <taxon>Ecdysozoa</taxon>
        <taxon>Nematoda</taxon>
        <taxon>Chromadorea</taxon>
        <taxon>Rhabditida</taxon>
        <taxon>Rhabditina</taxon>
        <taxon>Rhabditomorpha</taxon>
        <taxon>Strongyloidea</taxon>
        <taxon>Heligmosomidae</taxon>
        <taxon>Nippostrongylus</taxon>
    </lineage>
</organism>
<feature type="region of interest" description="Disordered" evidence="1">
    <location>
        <begin position="46"/>
        <end position="73"/>
    </location>
</feature>
<feature type="compositionally biased region" description="Low complexity" evidence="1">
    <location>
        <begin position="46"/>
        <end position="56"/>
    </location>
</feature>
<keyword evidence="3" id="KW-1185">Reference proteome</keyword>
<evidence type="ECO:0000256" key="1">
    <source>
        <dbReference type="SAM" id="MobiDB-lite"/>
    </source>
</evidence>
<reference evidence="2 3" key="2">
    <citation type="submission" date="2018-11" db="EMBL/GenBank/DDBJ databases">
        <authorList>
            <consortium name="Pathogen Informatics"/>
        </authorList>
    </citation>
    <scope>NUCLEOTIDE SEQUENCE [LARGE SCALE GENOMIC DNA]</scope>
</reference>
<dbReference type="AlphaFoldDB" id="A0A0N4XCX8"/>
<reference evidence="4" key="1">
    <citation type="submission" date="2017-02" db="UniProtKB">
        <authorList>
            <consortium name="WormBaseParasite"/>
        </authorList>
    </citation>
    <scope>IDENTIFICATION</scope>
</reference>
<evidence type="ECO:0000313" key="3">
    <source>
        <dbReference type="Proteomes" id="UP000271162"/>
    </source>
</evidence>
<proteinExistence type="predicted"/>
<dbReference type="Proteomes" id="UP000271162">
    <property type="component" value="Unassembled WGS sequence"/>
</dbReference>
<gene>
    <name evidence="2" type="ORF">NBR_LOCUS335</name>
</gene>
<evidence type="ECO:0000313" key="2">
    <source>
        <dbReference type="EMBL" id="VDL62828.1"/>
    </source>
</evidence>